<protein>
    <submittedName>
        <fullName evidence="2">Uncharacterized protein</fullName>
    </submittedName>
</protein>
<dbReference type="Proteomes" id="UP000887565">
    <property type="component" value="Unplaced"/>
</dbReference>
<dbReference type="WBParaSite" id="nRc.2.0.1.t09669-RA">
    <property type="protein sequence ID" value="nRc.2.0.1.t09669-RA"/>
    <property type="gene ID" value="nRc.2.0.1.g09669"/>
</dbReference>
<evidence type="ECO:0000313" key="2">
    <source>
        <dbReference type="WBParaSite" id="nRc.2.0.1.t09669-RA"/>
    </source>
</evidence>
<dbReference type="AlphaFoldDB" id="A0A915I6A4"/>
<reference evidence="2" key="1">
    <citation type="submission" date="2022-11" db="UniProtKB">
        <authorList>
            <consortium name="WormBaseParasite"/>
        </authorList>
    </citation>
    <scope>IDENTIFICATION</scope>
</reference>
<sequence>MVFIASLQHHCQLDRQLDGLPTIFTVRTTARNRRYPTNLPSIPWRNRLSRASAALARFFCPVELAATPTIATNRVTFGPSLLDSYAAAASQ</sequence>
<evidence type="ECO:0000313" key="1">
    <source>
        <dbReference type="Proteomes" id="UP000887565"/>
    </source>
</evidence>
<keyword evidence="1" id="KW-1185">Reference proteome</keyword>
<organism evidence="1 2">
    <name type="scientific">Romanomermis culicivorax</name>
    <name type="common">Nematode worm</name>
    <dbReference type="NCBI Taxonomy" id="13658"/>
    <lineage>
        <taxon>Eukaryota</taxon>
        <taxon>Metazoa</taxon>
        <taxon>Ecdysozoa</taxon>
        <taxon>Nematoda</taxon>
        <taxon>Enoplea</taxon>
        <taxon>Dorylaimia</taxon>
        <taxon>Mermithida</taxon>
        <taxon>Mermithoidea</taxon>
        <taxon>Mermithidae</taxon>
        <taxon>Romanomermis</taxon>
    </lineage>
</organism>
<accession>A0A915I6A4</accession>
<name>A0A915I6A4_ROMCU</name>
<proteinExistence type="predicted"/>